<keyword evidence="2" id="KW-0472">Membrane</keyword>
<keyword evidence="2" id="KW-0812">Transmembrane</keyword>
<protein>
    <submittedName>
        <fullName evidence="3">Uncharacterized protein</fullName>
    </submittedName>
</protein>
<keyword evidence="4" id="KW-1185">Reference proteome</keyword>
<evidence type="ECO:0000256" key="1">
    <source>
        <dbReference type="SAM" id="MobiDB-lite"/>
    </source>
</evidence>
<dbReference type="EMBL" id="SODF01000001">
    <property type="protein sequence ID" value="TDW24272.1"/>
    <property type="molecule type" value="Genomic_DNA"/>
</dbReference>
<dbReference type="AlphaFoldDB" id="A0A4R8A1I3"/>
<feature type="compositionally biased region" description="Low complexity" evidence="1">
    <location>
        <begin position="70"/>
        <end position="82"/>
    </location>
</feature>
<feature type="region of interest" description="Disordered" evidence="1">
    <location>
        <begin position="45"/>
        <end position="91"/>
    </location>
</feature>
<reference evidence="3 4" key="1">
    <citation type="submission" date="2019-03" db="EMBL/GenBank/DDBJ databases">
        <title>Genomic Encyclopedia of Type Strains, Phase III (KMG-III): the genomes of soil and plant-associated and newly described type strains.</title>
        <authorList>
            <person name="Whitman W."/>
        </authorList>
    </citation>
    <scope>NUCLEOTIDE SEQUENCE [LARGE SCALE GENOMIC DNA]</scope>
    <source>
        <strain evidence="3 4">VKM Ac-2570</strain>
    </source>
</reference>
<name>A0A4R8A1I3_9ACTN</name>
<proteinExistence type="predicted"/>
<feature type="transmembrane region" description="Helical" evidence="2">
    <location>
        <begin position="12"/>
        <end position="35"/>
    </location>
</feature>
<evidence type="ECO:0000313" key="3">
    <source>
        <dbReference type="EMBL" id="TDW24272.1"/>
    </source>
</evidence>
<accession>A0A4R8A1I3</accession>
<dbReference type="Proteomes" id="UP000295447">
    <property type="component" value="Unassembled WGS sequence"/>
</dbReference>
<keyword evidence="2" id="KW-1133">Transmembrane helix</keyword>
<evidence type="ECO:0000313" key="4">
    <source>
        <dbReference type="Proteomes" id="UP000295447"/>
    </source>
</evidence>
<comment type="caution">
    <text evidence="3">The sequence shown here is derived from an EMBL/GenBank/DDBJ whole genome shotgun (WGS) entry which is preliminary data.</text>
</comment>
<organism evidence="3 4">
    <name type="scientific">Kribbella kalugense</name>
    <dbReference type="NCBI Taxonomy" id="2512221"/>
    <lineage>
        <taxon>Bacteria</taxon>
        <taxon>Bacillati</taxon>
        <taxon>Actinomycetota</taxon>
        <taxon>Actinomycetes</taxon>
        <taxon>Propionibacteriales</taxon>
        <taxon>Kribbellaceae</taxon>
        <taxon>Kribbella</taxon>
    </lineage>
</organism>
<gene>
    <name evidence="3" type="ORF">EV650_3145</name>
</gene>
<evidence type="ECO:0000256" key="2">
    <source>
        <dbReference type="SAM" id="Phobius"/>
    </source>
</evidence>
<sequence length="91" mass="9276">MVRIGFGCLDVLIAVGLTGAGAVVMPVTGFVGWLFHAFGWPDAADGETRGSADALRSPWDRSTRTPPIRTSAASPPASTASSLGVFDGGRG</sequence>